<reference evidence="6 7" key="1">
    <citation type="submission" date="2024-06" db="EMBL/GenBank/DDBJ databases">
        <title>The Natural Products Discovery Center: Release of the First 8490 Sequenced Strains for Exploring Actinobacteria Biosynthetic Diversity.</title>
        <authorList>
            <person name="Kalkreuter E."/>
            <person name="Kautsar S.A."/>
            <person name="Yang D."/>
            <person name="Bader C.D."/>
            <person name="Teijaro C.N."/>
            <person name="Fluegel L."/>
            <person name="Davis C.M."/>
            <person name="Simpson J.R."/>
            <person name="Lauterbach L."/>
            <person name="Steele A.D."/>
            <person name="Gui C."/>
            <person name="Meng S."/>
            <person name="Li G."/>
            <person name="Viehrig K."/>
            <person name="Ye F."/>
            <person name="Su P."/>
            <person name="Kiefer A.F."/>
            <person name="Nichols A."/>
            <person name="Cepeda A.J."/>
            <person name="Yan W."/>
            <person name="Fan B."/>
            <person name="Jiang Y."/>
            <person name="Adhikari A."/>
            <person name="Zheng C.-J."/>
            <person name="Schuster L."/>
            <person name="Cowan T.M."/>
            <person name="Smanski M.J."/>
            <person name="Chevrette M.G."/>
            <person name="De Carvalho L.P.S."/>
            <person name="Shen B."/>
        </authorList>
    </citation>
    <scope>NUCLEOTIDE SEQUENCE [LARGE SCALE GENOMIC DNA]</scope>
    <source>
        <strain evidence="6 7">NPDC047833</strain>
    </source>
</reference>
<feature type="domain" description="ATP-grasp" evidence="5">
    <location>
        <begin position="120"/>
        <end position="318"/>
    </location>
</feature>
<evidence type="ECO:0000256" key="1">
    <source>
        <dbReference type="ARBA" id="ARBA00022598"/>
    </source>
</evidence>
<name>A0ABV3LT53_9ACTN</name>
<dbReference type="Pfam" id="PF18603">
    <property type="entry name" value="LAL_C2"/>
    <property type="match status" value="1"/>
</dbReference>
<evidence type="ECO:0000313" key="7">
    <source>
        <dbReference type="Proteomes" id="UP001553843"/>
    </source>
</evidence>
<dbReference type="PROSITE" id="PS50975">
    <property type="entry name" value="ATP_GRASP"/>
    <property type="match status" value="1"/>
</dbReference>
<evidence type="ECO:0000313" key="6">
    <source>
        <dbReference type="EMBL" id="MEW2362648.1"/>
    </source>
</evidence>
<proteinExistence type="predicted"/>
<dbReference type="SUPFAM" id="SSF56059">
    <property type="entry name" value="Glutathione synthetase ATP-binding domain-like"/>
    <property type="match status" value="1"/>
</dbReference>
<gene>
    <name evidence="6" type="ORF">AB0887_11930</name>
</gene>
<dbReference type="Gene3D" id="3.30.1490.20">
    <property type="entry name" value="ATP-grasp fold, A domain"/>
    <property type="match status" value="1"/>
</dbReference>
<accession>A0ABV3LT53</accession>
<dbReference type="Proteomes" id="UP001553843">
    <property type="component" value="Unassembled WGS sequence"/>
</dbReference>
<evidence type="ECO:0000256" key="3">
    <source>
        <dbReference type="ARBA" id="ARBA00022840"/>
    </source>
</evidence>
<dbReference type="EMBL" id="JBEYRS010000004">
    <property type="protein sequence ID" value="MEW2362648.1"/>
    <property type="molecule type" value="Genomic_DNA"/>
</dbReference>
<dbReference type="InterPro" id="IPR011761">
    <property type="entry name" value="ATP-grasp"/>
</dbReference>
<evidence type="ECO:0000256" key="2">
    <source>
        <dbReference type="ARBA" id="ARBA00022741"/>
    </source>
</evidence>
<dbReference type="RefSeq" id="WP_359777691.1">
    <property type="nucleotide sequence ID" value="NZ_JBEYRR010000004.1"/>
</dbReference>
<evidence type="ECO:0000256" key="4">
    <source>
        <dbReference type="PROSITE-ProRule" id="PRU00409"/>
    </source>
</evidence>
<dbReference type="InterPro" id="IPR052032">
    <property type="entry name" value="ATP-dep_AA_Ligase"/>
</dbReference>
<keyword evidence="2 4" id="KW-0547">Nucleotide-binding</keyword>
<dbReference type="PANTHER" id="PTHR43585">
    <property type="entry name" value="FUMIPYRROLE BIOSYNTHESIS PROTEIN C"/>
    <property type="match status" value="1"/>
</dbReference>
<protein>
    <submittedName>
        <fullName evidence="6">ATP-grasp domain-containing protein</fullName>
    </submittedName>
</protein>
<keyword evidence="7" id="KW-1185">Reference proteome</keyword>
<dbReference type="Pfam" id="PF18130">
    <property type="entry name" value="ATPgrasp_N"/>
    <property type="match status" value="1"/>
</dbReference>
<dbReference type="InterPro" id="IPR013815">
    <property type="entry name" value="ATP_grasp_subdomain_1"/>
</dbReference>
<dbReference type="InterPro" id="IPR040570">
    <property type="entry name" value="LAL_C2"/>
</dbReference>
<dbReference type="Gene3D" id="3.40.50.20">
    <property type="match status" value="1"/>
</dbReference>
<dbReference type="Gene3D" id="3.30.470.20">
    <property type="entry name" value="ATP-grasp fold, B domain"/>
    <property type="match status" value="1"/>
</dbReference>
<dbReference type="Pfam" id="PF13535">
    <property type="entry name" value="ATP-grasp_4"/>
    <property type="match status" value="1"/>
</dbReference>
<dbReference type="InterPro" id="IPR041472">
    <property type="entry name" value="BL00235/CARNS1_N"/>
</dbReference>
<comment type="caution">
    <text evidence="6">The sequence shown here is derived from an EMBL/GenBank/DDBJ whole genome shotgun (WGS) entry which is preliminary data.</text>
</comment>
<organism evidence="6 7">
    <name type="scientific">Streptomyces huasconensis</name>
    <dbReference type="NCBI Taxonomy" id="1854574"/>
    <lineage>
        <taxon>Bacteria</taxon>
        <taxon>Bacillati</taxon>
        <taxon>Actinomycetota</taxon>
        <taxon>Actinomycetes</taxon>
        <taxon>Kitasatosporales</taxon>
        <taxon>Streptomycetaceae</taxon>
        <taxon>Streptomyces</taxon>
    </lineage>
</organism>
<keyword evidence="3 4" id="KW-0067">ATP-binding</keyword>
<dbReference type="PANTHER" id="PTHR43585:SF2">
    <property type="entry name" value="ATP-GRASP ENZYME FSQD"/>
    <property type="match status" value="1"/>
</dbReference>
<evidence type="ECO:0000259" key="5">
    <source>
        <dbReference type="PROSITE" id="PS50975"/>
    </source>
</evidence>
<keyword evidence="1" id="KW-0436">Ligase</keyword>
<sequence length="417" mass="45212">MHILMIECNPNGIAGIANALELGHDVTLVSVDPDFYLAASPLAEAAYAHPNCQVVKSAEAFSIEELTALARELHARKPIHGVTTYSEYHTVHTAAVAETLGLPGMSVEGARNARHKHLTRLTLDGTGVRQPRFAHVADPKDVEAAVREIGFPCVVKPSDGTASLHVLHLKDEEDLRAYLAELADVADYGRGVVRIPDLLIEEFVTGELISVESCVLGKGEVVNLGLTDRPMSGFPHFIEMGATYFSGHPLQDELFDMTTRLLNELGVDFGFIHTEFLLGADGPVLCEVNGRLIGGIVPSLMELTSGVDPYLEVIRQALGERPELPYPGRTTAGGHWFGAPIDGVVESIGFDGLTELPGFHSALAYKKPGTAVNRLSRSNFDWIGHTIFTGADRTEVNKRCAEALDRIDLRLKVEVAR</sequence>